<feature type="transmembrane region" description="Helical" evidence="6">
    <location>
        <begin position="270"/>
        <end position="296"/>
    </location>
</feature>
<comment type="caution">
    <text evidence="7">The sequence shown here is derived from an EMBL/GenBank/DDBJ whole genome shotgun (WGS) entry which is preliminary data.</text>
</comment>
<name>A0A1V4BSC9_MICAE</name>
<dbReference type="GO" id="GO:0005886">
    <property type="term" value="C:plasma membrane"/>
    <property type="evidence" value="ECO:0007669"/>
    <property type="project" value="UniProtKB-SubCell"/>
</dbReference>
<evidence type="ECO:0000256" key="1">
    <source>
        <dbReference type="ARBA" id="ARBA00004651"/>
    </source>
</evidence>
<keyword evidence="3 6" id="KW-0812">Transmembrane</keyword>
<dbReference type="RefSeq" id="WP_079208319.1">
    <property type="nucleotide sequence ID" value="NZ_MVGR01000004.1"/>
</dbReference>
<evidence type="ECO:0000313" key="8">
    <source>
        <dbReference type="Proteomes" id="UP000189835"/>
    </source>
</evidence>
<proteinExistence type="predicted"/>
<feature type="transmembrane region" description="Helical" evidence="6">
    <location>
        <begin position="128"/>
        <end position="148"/>
    </location>
</feature>
<dbReference type="Pfam" id="PF03706">
    <property type="entry name" value="LPG_synthase_TM"/>
    <property type="match status" value="1"/>
</dbReference>
<dbReference type="Proteomes" id="UP000189835">
    <property type="component" value="Unassembled WGS sequence"/>
</dbReference>
<evidence type="ECO:0000256" key="2">
    <source>
        <dbReference type="ARBA" id="ARBA00022475"/>
    </source>
</evidence>
<sequence length="309" mass="33824">MNKGKNEMLKKFIRWLIIGGTLFFVLSNLKNNWDNVTSVRIENHGWLFLFLALVTTVIAQIWAGWVWTWILKSYQQPIKTSTGIGIYMITNLGKYLPGNIGHFYARIVAINKAGSDWGTASLSVLLELLLLVCAALAIAVIASGLGWMKSSSSLGIQILVLGLILIGIHPKFLNYPLKILSQKKKIAQEPVYLTKYPLVPLLGETGFLLWRGAGFILAWMVLKMITPAQILPLLGTFSFAWLLGLVVPGAPGGLGVFEATVIALLDTENFPAANVLITVAIYRLISILSEVIAAGIGTKLVKDKAKFFG</sequence>
<evidence type="ECO:0000256" key="5">
    <source>
        <dbReference type="ARBA" id="ARBA00023136"/>
    </source>
</evidence>
<accession>A0A1V4BSC9</accession>
<evidence type="ECO:0000256" key="4">
    <source>
        <dbReference type="ARBA" id="ARBA00022989"/>
    </source>
</evidence>
<keyword evidence="2" id="KW-1003">Cell membrane</keyword>
<evidence type="ECO:0000313" key="7">
    <source>
        <dbReference type="EMBL" id="OPF17281.1"/>
    </source>
</evidence>
<dbReference type="InterPro" id="IPR022791">
    <property type="entry name" value="L-PG_synthase/AglD"/>
</dbReference>
<dbReference type="EMBL" id="MVGR01000004">
    <property type="protein sequence ID" value="OPF17281.1"/>
    <property type="molecule type" value="Genomic_DNA"/>
</dbReference>
<gene>
    <name evidence="7" type="ORF">B1L04_14695</name>
</gene>
<keyword evidence="4 6" id="KW-1133">Transmembrane helix</keyword>
<evidence type="ECO:0000256" key="6">
    <source>
        <dbReference type="SAM" id="Phobius"/>
    </source>
</evidence>
<evidence type="ECO:0008006" key="9">
    <source>
        <dbReference type="Google" id="ProtNLM"/>
    </source>
</evidence>
<reference evidence="7 8" key="1">
    <citation type="submission" date="2017-02" db="EMBL/GenBank/DDBJ databases">
        <title>Genome sequence of Microcystis aeruginosa KW.</title>
        <authorList>
            <person name="Oh H.-M."/>
            <person name="Ahn C.-Y."/>
            <person name="Jeong H."/>
            <person name="Srivastava A."/>
            <person name="Lee H.-G."/>
            <person name="Kang S.-R."/>
        </authorList>
    </citation>
    <scope>NUCLEOTIDE SEQUENCE [LARGE SCALE GENOMIC DNA]</scope>
    <source>
        <strain evidence="7 8">KW</strain>
    </source>
</reference>
<protein>
    <recommendedName>
        <fullName evidence="9">Lysylphosphatidylglycerol synthetase</fullName>
    </recommendedName>
</protein>
<comment type="subcellular location">
    <subcellularLocation>
        <location evidence="1">Cell membrane</location>
        <topology evidence="1">Multi-pass membrane protein</topology>
    </subcellularLocation>
</comment>
<keyword evidence="5 6" id="KW-0472">Membrane</keyword>
<organism evidence="7 8">
    <name type="scientific">Microcystis aeruginosa KW</name>
    <dbReference type="NCBI Taxonomy" id="1960155"/>
    <lineage>
        <taxon>Bacteria</taxon>
        <taxon>Bacillati</taxon>
        <taxon>Cyanobacteriota</taxon>
        <taxon>Cyanophyceae</taxon>
        <taxon>Oscillatoriophycideae</taxon>
        <taxon>Chroococcales</taxon>
        <taxon>Microcystaceae</taxon>
        <taxon>Microcystis</taxon>
    </lineage>
</organism>
<feature type="transmembrane region" description="Helical" evidence="6">
    <location>
        <begin position="49"/>
        <end position="71"/>
    </location>
</feature>
<evidence type="ECO:0000256" key="3">
    <source>
        <dbReference type="ARBA" id="ARBA00022692"/>
    </source>
</evidence>
<dbReference type="AlphaFoldDB" id="A0A1V4BSC9"/>
<feature type="transmembrane region" description="Helical" evidence="6">
    <location>
        <begin position="12"/>
        <end position="29"/>
    </location>
</feature>
<feature type="transmembrane region" description="Helical" evidence="6">
    <location>
        <begin position="154"/>
        <end position="173"/>
    </location>
</feature>